<keyword evidence="10" id="KW-1185">Reference proteome</keyword>
<keyword evidence="2 4" id="KW-0175">Coiled coil</keyword>
<evidence type="ECO:0000256" key="5">
    <source>
        <dbReference type="SAM" id="MobiDB-lite"/>
    </source>
</evidence>
<dbReference type="RefSeq" id="XP_007870525.1">
    <property type="nucleotide sequence ID" value="XM_007872334.1"/>
</dbReference>
<dbReference type="GO" id="GO:0006406">
    <property type="term" value="P:mRNA export from nucleus"/>
    <property type="evidence" value="ECO:0007669"/>
    <property type="project" value="TreeGrafter"/>
</dbReference>
<sequence length="1946" mass="216323">MLNLPEDIDLDALSSLLPDTPLTNPDPDTVISLYRFLLAHVAEADAVQREVEELRAESERKDVELDQALQDRDTATKELEATLEATQKELQQVKEENSRLATTNKELQRQIATLSNSQSSSSTEVLSLRQRVEDVEREKRDLVLVVSRLKEDGAQREEEIQTLRTNLRQARQEHQTLEAQLREARSSETSTKFKIDSLSQQLTLAKEELERTSGELSAKTEEFARYRRAKHAELAQLQAEHDALTQTHASTESTLKALQSAHSAQTHQLAQAQARIQELTGALAEQEANYSTEAGTLKRLVKMLEEREQQSKVVVANIERDWAEVGEKTAQRENHLREIIDKERKRAEQAEKRVEELEEAVQRMPRGEQFIPSISAPGTPQTPGIPGTPVRGGISNIVSEGSLGWSPSISMAGRMQRSGKTFTEVYADYVQLQEQYAQKCAECEKLDDTVRRALSEIEERVPVLNQQREEYERLRLEADELASQLAETIAERDAKAAQSEDSSQKLRKVVQENGLLQTQLKDLGDQVQNLLEVIARKEDPLLEAKTREKRDTVPAANIEEVITDNLVLFDNIGALQEQNMKLLKITRELGQKLEDEERDYRAIMEQEQLEAIKEAHDAIQELQDQLDNQKRSHEITLQAYIRERDALRARLSRAERGLPTTYGDLPAPTSFNGKDADLAKELAEVQHQFDTYRTEMGVDVARLREETFAAQKEAHRLSAELAKANAKVDYLADRHRMAQEQYAIQNRELDSLNTRNRQLLDQYTRVDIECNRVSEDLAMANSRVEQLRNENANLRAEKKIWESVQARLVEDNKSLAMERSQLSDLMVNVQRMHHDLEQSGQNDRRRLENQIQTLERQTEDLRSQLAREREAVRHLSLQKDVELKELQTRLDKALEDLSKTRESLVGAETSNKHFQERLDDLTRQLQGNEEKLAVYERRSSAVNGIAHHADENLSREQQLEAEVAELRSALKVAEVDLANARSHVQQFQEISQANENALASLSATHDEFKASSEAEIAKLESDCNALREQLNTTQQELRTANEKLAEVQQTFASERTAWLNDKKTLEDAIIDITNSEQTSESDRTSRENEVRELEARIKAAEEKYAREVVAHADTIKHVEDLRKQLAGTQSAIRDSQAAAETAQAKLATSEDSWKHQKEALDKEVADLNVRCRELAAQNSILHQHLESVTTQAAQIRQAASEGSAFISVGEGDAADNDVKLAELRSVVSYLRKEKEIVDLQLELSKQENLRLKTQVEHLTQQLENTRAALSDERERAVQAAASEAQHAELVERINQLTILRESNATLRADCEAQTRRANQLDAQLRELSAQLEPALEDNRTLHAELEARDLQIKRLEEESRRWQERNAQLLSKYDRIDPAEMQSLKEEIVKVQEQKAELEQAIATLEQEKSELQKRVEEIDTRYRNMRETGSKNNQIYKQRFAQWKDEKTKLDSTVEELQNQIKTLTDERDALQSQGAAAAAAGDSAMSEQLEALRQEKSALEAALADAREKAGQVDALALQIAEQTTVITTLREERDRLLIEKESLSAAIPEPGSFPDLDAARSQWDNEKAELVKARDAAEAAAEAAAEQAKKASEEANNIRSSNEKFQARIQELQKARLADSQRASAQQEAAVAAAVEQAKGEFSSSSTSEEVASQHAEELRALEERLRAQFQEELKAAVSAAKAEALSESASGSDVDRDAAIAAALREHEEKLREHHAQEIAQAVERGRQEQAIKGKIKDQQLVRAQTKLRDLEAQILEWKKAGLVPEESTPGSAATTPARPAAVSTATTASTSAPTAPAAAKAGVATRSATAANQTGPSTSTSAAPARKPSMGGPAAAPAEGAGRGRGVVRGGGAARGAARGGLNIRGAAPGRGGAPAAAAAAASTSAGGGVSIMGAAGKRVREDGEGAAGDDALAKRLKPADTPAASKPPVKLRRDGGTPST</sequence>
<feature type="region of interest" description="Disordered" evidence="5">
    <location>
        <begin position="1768"/>
        <end position="1866"/>
    </location>
</feature>
<feature type="coiled-coil region" evidence="4">
    <location>
        <begin position="1303"/>
        <end position="1618"/>
    </location>
</feature>
<feature type="coiled-coil region" evidence="4">
    <location>
        <begin position="586"/>
        <end position="657"/>
    </location>
</feature>
<dbReference type="Proteomes" id="UP000030669">
    <property type="component" value="Unassembled WGS sequence"/>
</dbReference>
<feature type="domain" description="Nucleoprotein TPR/MPL1" evidence="7">
    <location>
        <begin position="186"/>
        <end position="260"/>
    </location>
</feature>
<feature type="compositionally biased region" description="Basic and acidic residues" evidence="5">
    <location>
        <begin position="1937"/>
        <end position="1946"/>
    </location>
</feature>
<feature type="coiled-coil region" evidence="4">
    <location>
        <begin position="37"/>
        <end position="289"/>
    </location>
</feature>
<dbReference type="EMBL" id="KB469312">
    <property type="protein sequence ID" value="EPQ51089.1"/>
    <property type="molecule type" value="Genomic_DNA"/>
</dbReference>
<dbReference type="HOGENOM" id="CLU_001937_0_0_1"/>
<feature type="coiled-coil region" evidence="4">
    <location>
        <begin position="1083"/>
        <end position="1177"/>
    </location>
</feature>
<evidence type="ECO:0000256" key="3">
    <source>
        <dbReference type="ARBA" id="ARBA00023242"/>
    </source>
</evidence>
<evidence type="ECO:0000313" key="9">
    <source>
        <dbReference type="EMBL" id="EPQ51089.1"/>
    </source>
</evidence>
<name>S7RF28_GLOTA</name>
<dbReference type="PANTHER" id="PTHR18898">
    <property type="entry name" value="NUCLEOPROTEIN TPR-RELATED"/>
    <property type="match status" value="1"/>
</dbReference>
<proteinExistence type="predicted"/>
<dbReference type="Pfam" id="PF25481">
    <property type="entry name" value="Nucleoprot-TPR"/>
    <property type="match status" value="1"/>
</dbReference>
<dbReference type="InterPro" id="IPR012929">
    <property type="entry name" value="Nucleoprot-TPR/MLP1-2_dom"/>
</dbReference>
<dbReference type="STRING" id="670483.S7RF28"/>
<feature type="compositionally biased region" description="Low complexity" evidence="5">
    <location>
        <begin position="1836"/>
        <end position="1845"/>
    </location>
</feature>
<feature type="domain" description="NUA/TPR/MLP1-2-like" evidence="8">
    <location>
        <begin position="500"/>
        <end position="598"/>
    </location>
</feature>
<dbReference type="Pfam" id="PF07926">
    <property type="entry name" value="TPR_MLP1_2"/>
    <property type="match status" value="1"/>
</dbReference>
<comment type="subcellular location">
    <subcellularLocation>
        <location evidence="1">Nucleus</location>
    </subcellularLocation>
</comment>
<dbReference type="GeneID" id="19307711"/>
<feature type="coiled-coil region" evidence="4">
    <location>
        <begin position="1009"/>
        <end position="1050"/>
    </location>
</feature>
<evidence type="ECO:0000259" key="8">
    <source>
        <dbReference type="Pfam" id="PF25785"/>
    </source>
</evidence>
<dbReference type="OrthoDB" id="343070at2759"/>
<feature type="coiled-coil region" evidence="4">
    <location>
        <begin position="1229"/>
        <end position="1279"/>
    </location>
</feature>
<dbReference type="Gene3D" id="1.10.287.1490">
    <property type="match status" value="3"/>
</dbReference>
<evidence type="ECO:0000256" key="1">
    <source>
        <dbReference type="ARBA" id="ARBA00004123"/>
    </source>
</evidence>
<dbReference type="InterPro" id="IPR057974">
    <property type="entry name" value="NUA/TPR/MLP1-2-like_dom"/>
</dbReference>
<dbReference type="InterPro" id="IPR057577">
    <property type="entry name" value="Nucleoprot-TPR/MLP1_dom"/>
</dbReference>
<evidence type="ECO:0000313" key="10">
    <source>
        <dbReference type="Proteomes" id="UP000030669"/>
    </source>
</evidence>
<evidence type="ECO:0000259" key="6">
    <source>
        <dbReference type="Pfam" id="PF07926"/>
    </source>
</evidence>
<feature type="coiled-coil region" evidence="4">
    <location>
        <begin position="429"/>
        <end position="491"/>
    </location>
</feature>
<accession>S7RF28</accession>
<organism evidence="9 10">
    <name type="scientific">Gloeophyllum trabeum (strain ATCC 11539 / FP-39264 / Madison 617)</name>
    <name type="common">Brown rot fungus</name>
    <dbReference type="NCBI Taxonomy" id="670483"/>
    <lineage>
        <taxon>Eukaryota</taxon>
        <taxon>Fungi</taxon>
        <taxon>Dikarya</taxon>
        <taxon>Basidiomycota</taxon>
        <taxon>Agaricomycotina</taxon>
        <taxon>Agaricomycetes</taxon>
        <taxon>Gloeophyllales</taxon>
        <taxon>Gloeophyllaceae</taxon>
        <taxon>Gloeophyllum</taxon>
    </lineage>
</organism>
<keyword evidence="3" id="KW-0539">Nucleus</keyword>
<dbReference type="Pfam" id="PF25785">
    <property type="entry name" value="TPR"/>
    <property type="match status" value="1"/>
</dbReference>
<dbReference type="eggNOG" id="KOG4674">
    <property type="taxonomic scope" value="Eukaryota"/>
</dbReference>
<feature type="compositionally biased region" description="Gly residues" evidence="5">
    <location>
        <begin position="1846"/>
        <end position="1859"/>
    </location>
</feature>
<evidence type="ECO:0000256" key="4">
    <source>
        <dbReference type="SAM" id="Coils"/>
    </source>
</evidence>
<reference evidence="9 10" key="1">
    <citation type="journal article" date="2012" name="Science">
        <title>The Paleozoic origin of enzymatic lignin decomposition reconstructed from 31 fungal genomes.</title>
        <authorList>
            <person name="Floudas D."/>
            <person name="Binder M."/>
            <person name="Riley R."/>
            <person name="Barry K."/>
            <person name="Blanchette R.A."/>
            <person name="Henrissat B."/>
            <person name="Martinez A.T."/>
            <person name="Otillar R."/>
            <person name="Spatafora J.W."/>
            <person name="Yadav J.S."/>
            <person name="Aerts A."/>
            <person name="Benoit I."/>
            <person name="Boyd A."/>
            <person name="Carlson A."/>
            <person name="Copeland A."/>
            <person name="Coutinho P.M."/>
            <person name="de Vries R.P."/>
            <person name="Ferreira P."/>
            <person name="Findley K."/>
            <person name="Foster B."/>
            <person name="Gaskell J."/>
            <person name="Glotzer D."/>
            <person name="Gorecki P."/>
            <person name="Heitman J."/>
            <person name="Hesse C."/>
            <person name="Hori C."/>
            <person name="Igarashi K."/>
            <person name="Jurgens J.A."/>
            <person name="Kallen N."/>
            <person name="Kersten P."/>
            <person name="Kohler A."/>
            <person name="Kuees U."/>
            <person name="Kumar T.K.A."/>
            <person name="Kuo A."/>
            <person name="LaButti K."/>
            <person name="Larrondo L.F."/>
            <person name="Lindquist E."/>
            <person name="Ling A."/>
            <person name="Lombard V."/>
            <person name="Lucas S."/>
            <person name="Lundell T."/>
            <person name="Martin R."/>
            <person name="McLaughlin D.J."/>
            <person name="Morgenstern I."/>
            <person name="Morin E."/>
            <person name="Murat C."/>
            <person name="Nagy L.G."/>
            <person name="Nolan M."/>
            <person name="Ohm R.A."/>
            <person name="Patyshakuliyeva A."/>
            <person name="Rokas A."/>
            <person name="Ruiz-Duenas F.J."/>
            <person name="Sabat G."/>
            <person name="Salamov A."/>
            <person name="Samejima M."/>
            <person name="Schmutz J."/>
            <person name="Slot J.C."/>
            <person name="St John F."/>
            <person name="Stenlid J."/>
            <person name="Sun H."/>
            <person name="Sun S."/>
            <person name="Syed K."/>
            <person name="Tsang A."/>
            <person name="Wiebenga A."/>
            <person name="Young D."/>
            <person name="Pisabarro A."/>
            <person name="Eastwood D.C."/>
            <person name="Martin F."/>
            <person name="Cullen D."/>
            <person name="Grigoriev I.V."/>
            <person name="Hibbett D.S."/>
        </authorList>
    </citation>
    <scope>NUCLEOTIDE SEQUENCE [LARGE SCALE GENOMIC DNA]</scope>
    <source>
        <strain evidence="9 10">ATCC 11539</strain>
    </source>
</reference>
<evidence type="ECO:0000259" key="7">
    <source>
        <dbReference type="Pfam" id="PF25481"/>
    </source>
</evidence>
<dbReference type="KEGG" id="gtr:GLOTRDRAFT_66309"/>
<feature type="compositionally biased region" description="Polar residues" evidence="5">
    <location>
        <begin position="1812"/>
        <end position="1827"/>
    </location>
</feature>
<dbReference type="GO" id="GO:0017056">
    <property type="term" value="F:structural constituent of nuclear pore"/>
    <property type="evidence" value="ECO:0007669"/>
    <property type="project" value="TreeGrafter"/>
</dbReference>
<feature type="region of interest" description="Disordered" evidence="5">
    <location>
        <begin position="1906"/>
        <end position="1946"/>
    </location>
</feature>
<feature type="domain" description="Nucleoprotein TPR/MLP1-2" evidence="6">
    <location>
        <begin position="1061"/>
        <end position="1188"/>
    </location>
</feature>
<feature type="compositionally biased region" description="Low complexity" evidence="5">
    <location>
        <begin position="1772"/>
        <end position="1811"/>
    </location>
</feature>
<dbReference type="GO" id="GO:0006606">
    <property type="term" value="P:protein import into nucleus"/>
    <property type="evidence" value="ECO:0007669"/>
    <property type="project" value="InterPro"/>
</dbReference>
<dbReference type="OMA" id="HAQQNYE"/>
<feature type="coiled-coil region" evidence="4">
    <location>
        <begin position="700"/>
        <end position="804"/>
    </location>
</feature>
<feature type="coiled-coil region" evidence="4">
    <location>
        <begin position="837"/>
        <end position="983"/>
    </location>
</feature>
<gene>
    <name evidence="9" type="ORF">GLOTRDRAFT_66309</name>
</gene>
<evidence type="ECO:0000256" key="2">
    <source>
        <dbReference type="ARBA" id="ARBA00023054"/>
    </source>
</evidence>
<feature type="coiled-coil region" evidence="4">
    <location>
        <begin position="333"/>
        <end position="367"/>
    </location>
</feature>
<dbReference type="PANTHER" id="PTHR18898:SF2">
    <property type="entry name" value="NUCLEOPROTEIN TPR"/>
    <property type="match status" value="1"/>
</dbReference>
<dbReference type="GO" id="GO:0005643">
    <property type="term" value="C:nuclear pore"/>
    <property type="evidence" value="ECO:0007669"/>
    <property type="project" value="TreeGrafter"/>
</dbReference>
<protein>
    <submittedName>
        <fullName evidence="9">Uncharacterized protein</fullName>
    </submittedName>
</protein>